<comment type="caution">
    <text evidence="1">The sequence shown here is derived from an EMBL/GenBank/DDBJ whole genome shotgun (WGS) entry which is preliminary data.</text>
</comment>
<dbReference type="RefSeq" id="WP_194105335.1">
    <property type="nucleotide sequence ID" value="NZ_JADFFM010000001.1"/>
</dbReference>
<gene>
    <name evidence="1" type="ORF">IRJ18_06260</name>
</gene>
<dbReference type="Proteomes" id="UP000632774">
    <property type="component" value="Unassembled WGS sequence"/>
</dbReference>
<evidence type="ECO:0000313" key="2">
    <source>
        <dbReference type="Proteomes" id="UP000632774"/>
    </source>
</evidence>
<reference evidence="1 2" key="1">
    <citation type="submission" date="2020-10" db="EMBL/GenBank/DDBJ databases">
        <title>Mucilaginibacter mali sp. nov., isolated from rhizosphere soil of apple orchard.</title>
        <authorList>
            <person name="Lee J.-S."/>
            <person name="Kim H.S."/>
            <person name="Kim J.-S."/>
        </authorList>
    </citation>
    <scope>NUCLEOTIDE SEQUENCE [LARGE SCALE GENOMIC DNA]</scope>
    <source>
        <strain evidence="1 2">KCTC 23157</strain>
    </source>
</reference>
<dbReference type="EMBL" id="JADFFM010000001">
    <property type="protein sequence ID" value="MBE9665957.1"/>
    <property type="molecule type" value="Genomic_DNA"/>
</dbReference>
<name>A0ABR9XEZ5_9SPHI</name>
<keyword evidence="2" id="KW-1185">Reference proteome</keyword>
<evidence type="ECO:0000313" key="1">
    <source>
        <dbReference type="EMBL" id="MBE9665957.1"/>
    </source>
</evidence>
<accession>A0ABR9XEZ5</accession>
<protein>
    <submittedName>
        <fullName evidence="1">Uncharacterized protein</fullName>
    </submittedName>
</protein>
<sequence>MQRYLPLPNPNKFLADIADTIKEIYPIGIDPLSAEYNAYPGIVKMNSILAKNVDDNENFNASWKRFLIKLTDGIKGKIANTCNPLNRAFSAEVILDRYEDDTLIRVKKITFSVSFISPYFAINGVDETFIKESDGLRSYRAINIITISPYNEFEKDFNYLRTEIEKEYPQHHFLSYKIGSIYLQGLITNFSYPEECTIHNALFDDTLNDYKKVSFRGNTSYGIEPAGISISIRPLN</sequence>
<organism evidence="1 2">
    <name type="scientific">Mucilaginibacter boryungensis</name>
    <dbReference type="NCBI Taxonomy" id="768480"/>
    <lineage>
        <taxon>Bacteria</taxon>
        <taxon>Pseudomonadati</taxon>
        <taxon>Bacteroidota</taxon>
        <taxon>Sphingobacteriia</taxon>
        <taxon>Sphingobacteriales</taxon>
        <taxon>Sphingobacteriaceae</taxon>
        <taxon>Mucilaginibacter</taxon>
    </lineage>
</organism>
<proteinExistence type="predicted"/>